<dbReference type="AlphaFoldDB" id="A0A517M9L1"/>
<gene>
    <name evidence="2" type="ORF">FF011L_03100</name>
</gene>
<proteinExistence type="predicted"/>
<dbReference type="InterPro" id="IPR036291">
    <property type="entry name" value="NAD(P)-bd_dom_sf"/>
</dbReference>
<dbReference type="PANTHER" id="PTHR11092">
    <property type="entry name" value="SUGAR NUCLEOTIDE EPIMERASE RELATED"/>
    <property type="match status" value="1"/>
</dbReference>
<name>A0A517M9L1_9BACT</name>
<dbReference type="InterPro" id="IPR013549">
    <property type="entry name" value="DUF1731"/>
</dbReference>
<dbReference type="SUPFAM" id="SSF51735">
    <property type="entry name" value="NAD(P)-binding Rossmann-fold domains"/>
    <property type="match status" value="1"/>
</dbReference>
<keyword evidence="3" id="KW-1185">Reference proteome</keyword>
<protein>
    <recommendedName>
        <fullName evidence="1">DUF1731 domain-containing protein</fullName>
    </recommendedName>
</protein>
<dbReference type="EMBL" id="CP036262">
    <property type="protein sequence ID" value="QDS91580.1"/>
    <property type="molecule type" value="Genomic_DNA"/>
</dbReference>
<dbReference type="Gene3D" id="3.40.50.720">
    <property type="entry name" value="NAD(P)-binding Rossmann-like Domain"/>
    <property type="match status" value="1"/>
</dbReference>
<evidence type="ECO:0000313" key="3">
    <source>
        <dbReference type="Proteomes" id="UP000320672"/>
    </source>
</evidence>
<evidence type="ECO:0000313" key="2">
    <source>
        <dbReference type="EMBL" id="QDS91580.1"/>
    </source>
</evidence>
<accession>A0A517M9L1</accession>
<dbReference type="KEGG" id="rml:FF011L_03100"/>
<evidence type="ECO:0000259" key="1">
    <source>
        <dbReference type="Pfam" id="PF08338"/>
    </source>
</evidence>
<sequence>MSWIHERDMNRIFERAVLDSSIQGAYVASSPNPVSQIDFMRQLRKTMRMPVGLPATESMVRFGAYWFLRTDPELALYGRYVMPQRLTEAGFEFEYPQLSDALRELFHLRLIADKRHSSSVS</sequence>
<dbReference type="Pfam" id="PF08338">
    <property type="entry name" value="DUF1731"/>
    <property type="match status" value="1"/>
</dbReference>
<feature type="domain" description="DUF1731" evidence="1">
    <location>
        <begin position="70"/>
        <end position="105"/>
    </location>
</feature>
<dbReference type="PANTHER" id="PTHR11092:SF0">
    <property type="entry name" value="EPIMERASE FAMILY PROTEIN SDR39U1"/>
    <property type="match status" value="1"/>
</dbReference>
<dbReference type="Proteomes" id="UP000320672">
    <property type="component" value="Chromosome"/>
</dbReference>
<dbReference type="OrthoDB" id="9801773at2"/>
<organism evidence="2 3">
    <name type="scientific">Roseimaritima multifibrata</name>
    <dbReference type="NCBI Taxonomy" id="1930274"/>
    <lineage>
        <taxon>Bacteria</taxon>
        <taxon>Pseudomonadati</taxon>
        <taxon>Planctomycetota</taxon>
        <taxon>Planctomycetia</taxon>
        <taxon>Pirellulales</taxon>
        <taxon>Pirellulaceae</taxon>
        <taxon>Roseimaritima</taxon>
    </lineage>
</organism>
<reference evidence="2 3" key="1">
    <citation type="submission" date="2019-02" db="EMBL/GenBank/DDBJ databases">
        <title>Deep-cultivation of Planctomycetes and their phenomic and genomic characterization uncovers novel biology.</title>
        <authorList>
            <person name="Wiegand S."/>
            <person name="Jogler M."/>
            <person name="Boedeker C."/>
            <person name="Pinto D."/>
            <person name="Vollmers J."/>
            <person name="Rivas-Marin E."/>
            <person name="Kohn T."/>
            <person name="Peeters S.H."/>
            <person name="Heuer A."/>
            <person name="Rast P."/>
            <person name="Oberbeckmann S."/>
            <person name="Bunk B."/>
            <person name="Jeske O."/>
            <person name="Meyerdierks A."/>
            <person name="Storesund J.E."/>
            <person name="Kallscheuer N."/>
            <person name="Luecker S."/>
            <person name="Lage O.M."/>
            <person name="Pohl T."/>
            <person name="Merkel B.J."/>
            <person name="Hornburger P."/>
            <person name="Mueller R.-W."/>
            <person name="Bruemmer F."/>
            <person name="Labrenz M."/>
            <person name="Spormann A.M."/>
            <person name="Op den Camp H."/>
            <person name="Overmann J."/>
            <person name="Amann R."/>
            <person name="Jetten M.S.M."/>
            <person name="Mascher T."/>
            <person name="Medema M.H."/>
            <person name="Devos D.P."/>
            <person name="Kaster A.-K."/>
            <person name="Ovreas L."/>
            <person name="Rohde M."/>
            <person name="Galperin M.Y."/>
            <person name="Jogler C."/>
        </authorList>
    </citation>
    <scope>NUCLEOTIDE SEQUENCE [LARGE SCALE GENOMIC DNA]</scope>
    <source>
        <strain evidence="2 3">FF011L</strain>
    </source>
</reference>